<dbReference type="RefSeq" id="WP_073504263.1">
    <property type="nucleotide sequence ID" value="NZ_CP018199.1"/>
</dbReference>
<name>A0A9Q6MUE4_9STAP</name>
<comment type="caution">
    <text evidence="2">The sequence shown here is derived from an EMBL/GenBank/DDBJ whole genome shotgun (WGS) entry which is preliminary data.</text>
</comment>
<feature type="transmembrane region" description="Helical" evidence="1">
    <location>
        <begin position="59"/>
        <end position="84"/>
    </location>
</feature>
<dbReference type="AlphaFoldDB" id="A0A9Q6MUE4"/>
<evidence type="ECO:0000313" key="2">
    <source>
        <dbReference type="EMBL" id="PTI74423.1"/>
    </source>
</evidence>
<gene>
    <name evidence="2" type="ORF">BU058_11085</name>
</gene>
<proteinExistence type="predicted"/>
<keyword evidence="1" id="KW-0812">Transmembrane</keyword>
<protein>
    <submittedName>
        <fullName evidence="2">Uncharacterized protein</fullName>
    </submittedName>
</protein>
<accession>A0A9Q6MUE4</accession>
<feature type="transmembrane region" description="Helical" evidence="1">
    <location>
        <begin position="32"/>
        <end position="52"/>
    </location>
</feature>
<evidence type="ECO:0000313" key="3">
    <source>
        <dbReference type="Proteomes" id="UP000241960"/>
    </source>
</evidence>
<keyword evidence="1" id="KW-1133">Transmembrane helix</keyword>
<evidence type="ECO:0000256" key="1">
    <source>
        <dbReference type="SAM" id="Phobius"/>
    </source>
</evidence>
<dbReference type="EMBL" id="PZFQ01000041">
    <property type="protein sequence ID" value="PTI74423.1"/>
    <property type="molecule type" value="Genomic_DNA"/>
</dbReference>
<organism evidence="2 3">
    <name type="scientific">Staphylococcus succinus</name>
    <dbReference type="NCBI Taxonomy" id="61015"/>
    <lineage>
        <taxon>Bacteria</taxon>
        <taxon>Bacillati</taxon>
        <taxon>Bacillota</taxon>
        <taxon>Bacilli</taxon>
        <taxon>Bacillales</taxon>
        <taxon>Staphylococcaceae</taxon>
        <taxon>Staphylococcus</taxon>
    </lineage>
</organism>
<dbReference type="Proteomes" id="UP000241960">
    <property type="component" value="Unassembled WGS sequence"/>
</dbReference>
<sequence length="93" mass="10409">MGSILLIGLLIPIVYLMQLTKQQQQITIKRVGFTTLISVVGVVVAAILFSIFTAMDTSFWIYILSAIIVGIVWALILSGCYYIYQLLTNHIEK</sequence>
<reference evidence="2 3" key="1">
    <citation type="journal article" date="2016" name="Front. Microbiol.">
        <title>Comprehensive Phylogenetic Analysis of Bovine Non-aureus Staphylococci Species Based on Whole-Genome Sequencing.</title>
        <authorList>
            <person name="Naushad S."/>
            <person name="Barkema H.W."/>
            <person name="Luby C."/>
            <person name="Condas L.A."/>
            <person name="Nobrega D.B."/>
            <person name="Carson D.A."/>
            <person name="De Buck J."/>
        </authorList>
    </citation>
    <scope>NUCLEOTIDE SEQUENCE [LARGE SCALE GENOMIC DNA]</scope>
    <source>
        <strain evidence="2 3">SNUC 1231</strain>
    </source>
</reference>
<keyword evidence="1" id="KW-0472">Membrane</keyword>